<accession>A0A151TWI1</accession>
<organism evidence="1 2">
    <name type="scientific">Cajanus cajan</name>
    <name type="common">Pigeon pea</name>
    <name type="synonym">Cajanus indicus</name>
    <dbReference type="NCBI Taxonomy" id="3821"/>
    <lineage>
        <taxon>Eukaryota</taxon>
        <taxon>Viridiplantae</taxon>
        <taxon>Streptophyta</taxon>
        <taxon>Embryophyta</taxon>
        <taxon>Tracheophyta</taxon>
        <taxon>Spermatophyta</taxon>
        <taxon>Magnoliopsida</taxon>
        <taxon>eudicotyledons</taxon>
        <taxon>Gunneridae</taxon>
        <taxon>Pentapetalae</taxon>
        <taxon>rosids</taxon>
        <taxon>fabids</taxon>
        <taxon>Fabales</taxon>
        <taxon>Fabaceae</taxon>
        <taxon>Papilionoideae</taxon>
        <taxon>50 kb inversion clade</taxon>
        <taxon>NPAAA clade</taxon>
        <taxon>indigoferoid/millettioid clade</taxon>
        <taxon>Phaseoleae</taxon>
        <taxon>Cajanus</taxon>
    </lineage>
</organism>
<evidence type="ECO:0000313" key="1">
    <source>
        <dbReference type="EMBL" id="KYP71378.1"/>
    </source>
</evidence>
<dbReference type="Proteomes" id="UP000075243">
    <property type="component" value="Chromosome 3"/>
</dbReference>
<protein>
    <submittedName>
        <fullName evidence="1">Uncharacterized protein</fullName>
    </submittedName>
</protein>
<gene>
    <name evidence="1" type="ORF">KK1_010637</name>
</gene>
<evidence type="ECO:0000313" key="2">
    <source>
        <dbReference type="Proteomes" id="UP000075243"/>
    </source>
</evidence>
<sequence length="59" mass="6744">AMKLNIPSSINNFKQGFIFGLIVIERLHNSLLCLIHSFIYIAHSWLFLTINKPVESDGE</sequence>
<name>A0A151TWI1_CAJCA</name>
<dbReference type="EMBL" id="CM003605">
    <property type="protein sequence ID" value="KYP71378.1"/>
    <property type="molecule type" value="Genomic_DNA"/>
</dbReference>
<reference evidence="1 2" key="1">
    <citation type="journal article" date="2012" name="Nat. Biotechnol.">
        <title>Draft genome sequence of pigeonpea (Cajanus cajan), an orphan legume crop of resource-poor farmers.</title>
        <authorList>
            <person name="Varshney R.K."/>
            <person name="Chen W."/>
            <person name="Li Y."/>
            <person name="Bharti A.K."/>
            <person name="Saxena R.K."/>
            <person name="Schlueter J.A."/>
            <person name="Donoghue M.T."/>
            <person name="Azam S."/>
            <person name="Fan G."/>
            <person name="Whaley A.M."/>
            <person name="Farmer A.D."/>
            <person name="Sheridan J."/>
            <person name="Iwata A."/>
            <person name="Tuteja R."/>
            <person name="Penmetsa R.V."/>
            <person name="Wu W."/>
            <person name="Upadhyaya H.D."/>
            <person name="Yang S.P."/>
            <person name="Shah T."/>
            <person name="Saxena K.B."/>
            <person name="Michael T."/>
            <person name="McCombie W.R."/>
            <person name="Yang B."/>
            <person name="Zhang G."/>
            <person name="Yang H."/>
            <person name="Wang J."/>
            <person name="Spillane C."/>
            <person name="Cook D.R."/>
            <person name="May G.D."/>
            <person name="Xu X."/>
            <person name="Jackson S.A."/>
        </authorList>
    </citation>
    <scope>NUCLEOTIDE SEQUENCE [LARGE SCALE GENOMIC DNA]</scope>
    <source>
        <strain evidence="2">cv. Asha</strain>
    </source>
</reference>
<feature type="non-terminal residue" evidence="1">
    <location>
        <position position="1"/>
    </location>
</feature>
<dbReference type="Gramene" id="C.cajan_10337.t">
    <property type="protein sequence ID" value="C.cajan_10337.t.cds1"/>
    <property type="gene ID" value="C.cajan_10337"/>
</dbReference>
<proteinExistence type="predicted"/>
<dbReference type="AlphaFoldDB" id="A0A151TWI1"/>
<keyword evidence="2" id="KW-1185">Reference proteome</keyword>